<feature type="transmembrane region" description="Helical" evidence="9">
    <location>
        <begin position="83"/>
        <end position="105"/>
    </location>
</feature>
<name>A0ABX9JT25_9BACT</name>
<accession>A0ABX9JT25</accession>
<keyword evidence="11" id="KW-1185">Reference proteome</keyword>
<keyword evidence="7 9" id="KW-0472">Membrane</keyword>
<dbReference type="Proteomes" id="UP000256345">
    <property type="component" value="Unassembled WGS sequence"/>
</dbReference>
<comment type="caution">
    <text evidence="10">The sequence shown here is derived from an EMBL/GenBank/DDBJ whole genome shotgun (WGS) entry which is preliminary data.</text>
</comment>
<dbReference type="PANTHER" id="PTHR33908:SF3">
    <property type="entry name" value="UNDECAPRENYL PHOSPHATE-ALPHA-4-AMINO-4-DEOXY-L-ARABINOSE ARABINOSYL TRANSFERASE"/>
    <property type="match status" value="1"/>
</dbReference>
<feature type="transmembrane region" description="Helical" evidence="9">
    <location>
        <begin position="21"/>
        <end position="40"/>
    </location>
</feature>
<comment type="subcellular location">
    <subcellularLocation>
        <location evidence="1">Cell membrane</location>
        <topology evidence="1">Multi-pass membrane protein</topology>
    </subcellularLocation>
</comment>
<evidence type="ECO:0000313" key="10">
    <source>
        <dbReference type="EMBL" id="REG26640.1"/>
    </source>
</evidence>
<dbReference type="RefSeq" id="WP_047860314.1">
    <property type="nucleotide sequence ID" value="NZ_CP011509.1"/>
</dbReference>
<feature type="transmembrane region" description="Helical" evidence="9">
    <location>
        <begin position="308"/>
        <end position="327"/>
    </location>
</feature>
<dbReference type="PANTHER" id="PTHR33908">
    <property type="entry name" value="MANNOSYLTRANSFERASE YKCB-RELATED"/>
    <property type="match status" value="1"/>
</dbReference>
<keyword evidence="4" id="KW-0808">Transferase</keyword>
<evidence type="ECO:0000256" key="8">
    <source>
        <dbReference type="ARBA" id="ARBA00024033"/>
    </source>
</evidence>
<evidence type="ECO:0000256" key="4">
    <source>
        <dbReference type="ARBA" id="ARBA00022679"/>
    </source>
</evidence>
<feature type="transmembrane region" description="Helical" evidence="9">
    <location>
        <begin position="333"/>
        <end position="353"/>
    </location>
</feature>
<feature type="transmembrane region" description="Helical" evidence="9">
    <location>
        <begin position="278"/>
        <end position="296"/>
    </location>
</feature>
<evidence type="ECO:0000256" key="9">
    <source>
        <dbReference type="SAM" id="Phobius"/>
    </source>
</evidence>
<evidence type="ECO:0000313" key="11">
    <source>
        <dbReference type="Proteomes" id="UP000256345"/>
    </source>
</evidence>
<organism evidence="10 11">
    <name type="scientific">Archangium gephyra</name>
    <dbReference type="NCBI Taxonomy" id="48"/>
    <lineage>
        <taxon>Bacteria</taxon>
        <taxon>Pseudomonadati</taxon>
        <taxon>Myxococcota</taxon>
        <taxon>Myxococcia</taxon>
        <taxon>Myxococcales</taxon>
        <taxon>Cystobacterineae</taxon>
        <taxon>Archangiaceae</taxon>
        <taxon>Archangium</taxon>
    </lineage>
</organism>
<gene>
    <name evidence="10" type="ORF">ATI61_111190</name>
</gene>
<proteinExistence type="inferred from homology"/>
<evidence type="ECO:0000256" key="7">
    <source>
        <dbReference type="ARBA" id="ARBA00023136"/>
    </source>
</evidence>
<keyword evidence="6 9" id="KW-1133">Transmembrane helix</keyword>
<keyword evidence="3" id="KW-0328">Glycosyltransferase</keyword>
<dbReference type="InterPro" id="IPR050297">
    <property type="entry name" value="LipidA_mod_glycosyltrf_83"/>
</dbReference>
<dbReference type="EMBL" id="QUMU01000011">
    <property type="protein sequence ID" value="REG26640.1"/>
    <property type="molecule type" value="Genomic_DNA"/>
</dbReference>
<evidence type="ECO:0000256" key="5">
    <source>
        <dbReference type="ARBA" id="ARBA00022692"/>
    </source>
</evidence>
<evidence type="ECO:0000256" key="3">
    <source>
        <dbReference type="ARBA" id="ARBA00022676"/>
    </source>
</evidence>
<evidence type="ECO:0000256" key="2">
    <source>
        <dbReference type="ARBA" id="ARBA00022475"/>
    </source>
</evidence>
<sequence length="524" mass="56372">MSPTSQSSPVLEDGTRNRRAGWALAVLAVGAWVLRVLPFFNRHGAFGYPVDYDEGVYFTASALLFEGLLPYRDFIFVHPPGALLLWSPAAALASGWDAATCFVLARWLAAGVGAFNVFLVGRLGLRAWGPVAGLVGALVYATYPELVIVERGPFLEPVLNLACLALANVWLDAPEDGRASRRWLWAGALCGLAISVKVLGGIWLAAALLSRSPRAAWRSQLGLALMAGATVLLLVGPFVAASPSRFLEDVFLFQSLRPGDGEPNRLVRLHDILHERRLVGVGLALLGLLVALVRAFRASGPARATERFFAVAYVLTVAAFLASPSYWNQYNAHLAASEAVLAGLGAAALHGWLPARGRTWARAVPVLLAVAVPLVSARHLREGLRARAPDLPALGRYLRHAVPADAPVCAFEPAWGLTGGRLPPRLPGVPVVVDAYALMLQDALGSGEHFASTQAAFSASASQRGILHVLERCRYVVLGWRGAWQLSAQSQQWLRERFIRRFPAEGQGGPDVWERRDAGVRASP</sequence>
<keyword evidence="5 9" id="KW-0812">Transmembrane</keyword>
<evidence type="ECO:0000256" key="6">
    <source>
        <dbReference type="ARBA" id="ARBA00022989"/>
    </source>
</evidence>
<reference evidence="10 11" key="1">
    <citation type="submission" date="2018-08" db="EMBL/GenBank/DDBJ databases">
        <title>Genomic Encyclopedia of Archaeal and Bacterial Type Strains, Phase II (KMG-II): from individual species to whole genera.</title>
        <authorList>
            <person name="Goeker M."/>
        </authorList>
    </citation>
    <scope>NUCLEOTIDE SEQUENCE [LARGE SCALE GENOMIC DNA]</scope>
    <source>
        <strain evidence="10 11">DSM 2261</strain>
    </source>
</reference>
<feature type="transmembrane region" description="Helical" evidence="9">
    <location>
        <begin position="183"/>
        <end position="209"/>
    </location>
</feature>
<keyword evidence="2" id="KW-1003">Cell membrane</keyword>
<evidence type="ECO:0000256" key="1">
    <source>
        <dbReference type="ARBA" id="ARBA00004651"/>
    </source>
</evidence>
<feature type="transmembrane region" description="Helical" evidence="9">
    <location>
        <begin position="221"/>
        <end position="241"/>
    </location>
</feature>
<dbReference type="Pfam" id="PF09594">
    <property type="entry name" value="GT87"/>
    <property type="match status" value="1"/>
</dbReference>
<protein>
    <submittedName>
        <fullName evidence="10">Uncharacterized protein DUF2029</fullName>
    </submittedName>
</protein>
<dbReference type="InterPro" id="IPR018584">
    <property type="entry name" value="GT87"/>
</dbReference>
<comment type="similarity">
    <text evidence="8">Belongs to the glycosyltransferase 87 family.</text>
</comment>
<feature type="transmembrane region" description="Helical" evidence="9">
    <location>
        <begin position="360"/>
        <end position="380"/>
    </location>
</feature>